<evidence type="ECO:0000313" key="2">
    <source>
        <dbReference type="Proteomes" id="UP000233440"/>
    </source>
</evidence>
<comment type="caution">
    <text evidence="1">The sequence shown here is derived from an EMBL/GenBank/DDBJ whole genome shotgun (WGS) entry which is preliminary data.</text>
</comment>
<reference evidence="1 2" key="1">
    <citation type="submission" date="2017-11" db="EMBL/GenBank/DDBJ databases">
        <title>Bacillus camelliae sp. nov., isolated from pu'er tea.</title>
        <authorList>
            <person name="Niu L."/>
        </authorList>
    </citation>
    <scope>NUCLEOTIDE SEQUENCE [LARGE SCALE GENOMIC DNA]</scope>
    <source>
        <strain evidence="1 2">7578-1</strain>
    </source>
</reference>
<proteinExistence type="predicted"/>
<protein>
    <submittedName>
        <fullName evidence="1">Uncharacterized protein</fullName>
    </submittedName>
</protein>
<sequence>MEELFQRVLDAAGYEGEPNASNIELCFLDYVADGMFANLTLEEAMQEIENGEITIKQMCSNLLRVCR</sequence>
<name>A0A2N3LEE0_9BACI</name>
<organism evidence="1 2">
    <name type="scientific">Heyndrickxia camelliae</name>
    <dbReference type="NCBI Taxonomy" id="1707093"/>
    <lineage>
        <taxon>Bacteria</taxon>
        <taxon>Bacillati</taxon>
        <taxon>Bacillota</taxon>
        <taxon>Bacilli</taxon>
        <taxon>Bacillales</taxon>
        <taxon>Bacillaceae</taxon>
        <taxon>Heyndrickxia</taxon>
    </lineage>
</organism>
<dbReference type="RefSeq" id="WP_101356392.1">
    <property type="nucleotide sequence ID" value="NZ_PIQO01000026.1"/>
</dbReference>
<dbReference type="AlphaFoldDB" id="A0A2N3LEE0"/>
<dbReference type="Proteomes" id="UP000233440">
    <property type="component" value="Unassembled WGS sequence"/>
</dbReference>
<evidence type="ECO:0000313" key="1">
    <source>
        <dbReference type="EMBL" id="PKR82904.1"/>
    </source>
</evidence>
<gene>
    <name evidence="1" type="ORF">CWO92_22195</name>
</gene>
<accession>A0A2N3LEE0</accession>
<keyword evidence="2" id="KW-1185">Reference proteome</keyword>
<dbReference type="EMBL" id="PIQO01000026">
    <property type="protein sequence ID" value="PKR82904.1"/>
    <property type="molecule type" value="Genomic_DNA"/>
</dbReference>